<keyword evidence="6" id="KW-0031">Aminopeptidase</keyword>
<dbReference type="InterPro" id="IPR036005">
    <property type="entry name" value="Creatinase/aminopeptidase-like"/>
</dbReference>
<evidence type="ECO:0000259" key="4">
    <source>
        <dbReference type="Pfam" id="PF00557"/>
    </source>
</evidence>
<name>A0A9D2IW29_9FIRM</name>
<evidence type="ECO:0000313" key="6">
    <source>
        <dbReference type="EMBL" id="HIZ25259.1"/>
    </source>
</evidence>
<reference evidence="6" key="1">
    <citation type="journal article" date="2021" name="PeerJ">
        <title>Extensive microbial diversity within the chicken gut microbiome revealed by metagenomics and culture.</title>
        <authorList>
            <person name="Gilroy R."/>
            <person name="Ravi A."/>
            <person name="Getino M."/>
            <person name="Pursley I."/>
            <person name="Horton D.L."/>
            <person name="Alikhan N.F."/>
            <person name="Baker D."/>
            <person name="Gharbi K."/>
            <person name="Hall N."/>
            <person name="Watson M."/>
            <person name="Adriaenssens E.M."/>
            <person name="Foster-Nyarko E."/>
            <person name="Jarju S."/>
            <person name="Secka A."/>
            <person name="Antonio M."/>
            <person name="Oren A."/>
            <person name="Chaudhuri R.R."/>
            <person name="La Ragione R."/>
            <person name="Hildebrand F."/>
            <person name="Pallen M.J."/>
        </authorList>
    </citation>
    <scope>NUCLEOTIDE SEQUENCE</scope>
    <source>
        <strain evidence="6">CHK33-5263</strain>
    </source>
</reference>
<dbReference type="InterPro" id="IPR029149">
    <property type="entry name" value="Creatin/AminoP/Spt16_N"/>
</dbReference>
<reference evidence="6" key="2">
    <citation type="submission" date="2021-04" db="EMBL/GenBank/DDBJ databases">
        <authorList>
            <person name="Gilroy R."/>
        </authorList>
    </citation>
    <scope>NUCLEOTIDE SEQUENCE</scope>
    <source>
        <strain evidence="6">CHK33-5263</strain>
    </source>
</reference>
<evidence type="ECO:0000256" key="3">
    <source>
        <dbReference type="RuleBase" id="RU000590"/>
    </source>
</evidence>
<keyword evidence="6" id="KW-0645">Protease</keyword>
<feature type="domain" description="Peptidase M24" evidence="4">
    <location>
        <begin position="130"/>
        <end position="331"/>
    </location>
</feature>
<sequence length="351" mass="38413">MTKEQLHEIFSVCGADALFLEQDFLRRYVTGFYSTDGYVVYDGETCTFVADARYFEAAQNALAGSFVAVKEGTYAAAMELVRGKKTLGVPFPYISRTASDRLEGEGFALVDCMPALRTAMKVKSEAEIALIGQACDIAEEGLLATLPRLKEGMTERELAAVLEYEMRMRGAEGVSFETIVAFGAGSSVPHHETGDTKLRFGDVVLIDYGCKKGGYCSDCTRTFLFGDDGKHEEFKKHYALVLEAHELAKARIVAGMTGKEADEIARGFFRKHGLDGAFAHSLGHGIGLEIHEHPMLSPKSEEVLLNGMVFSDEPGLYFAGKYGIRIEDSVTLQGGKVVSFMHKTEHGLLIL</sequence>
<dbReference type="InterPro" id="IPR001131">
    <property type="entry name" value="Peptidase_M24B_aminopep-P_CS"/>
</dbReference>
<dbReference type="Gene3D" id="3.40.350.10">
    <property type="entry name" value="Creatinase/prolidase N-terminal domain"/>
    <property type="match status" value="1"/>
</dbReference>
<evidence type="ECO:0000313" key="7">
    <source>
        <dbReference type="Proteomes" id="UP000824044"/>
    </source>
</evidence>
<dbReference type="GO" id="GO:0046872">
    <property type="term" value="F:metal ion binding"/>
    <property type="evidence" value="ECO:0007669"/>
    <property type="project" value="UniProtKB-KW"/>
</dbReference>
<dbReference type="InterPro" id="IPR000994">
    <property type="entry name" value="Pept_M24"/>
</dbReference>
<dbReference type="PANTHER" id="PTHR46112">
    <property type="entry name" value="AMINOPEPTIDASE"/>
    <property type="match status" value="1"/>
</dbReference>
<dbReference type="InterPro" id="IPR050659">
    <property type="entry name" value="Peptidase_M24B"/>
</dbReference>
<dbReference type="Proteomes" id="UP000824044">
    <property type="component" value="Unassembled WGS sequence"/>
</dbReference>
<dbReference type="CDD" id="cd01092">
    <property type="entry name" value="APP-like"/>
    <property type="match status" value="1"/>
</dbReference>
<dbReference type="Gene3D" id="3.90.230.10">
    <property type="entry name" value="Creatinase/methionine aminopeptidase superfamily"/>
    <property type="match status" value="1"/>
</dbReference>
<dbReference type="GO" id="GO:0004177">
    <property type="term" value="F:aminopeptidase activity"/>
    <property type="evidence" value="ECO:0007669"/>
    <property type="project" value="UniProtKB-KW"/>
</dbReference>
<accession>A0A9D2IW29</accession>
<dbReference type="Pfam" id="PF00557">
    <property type="entry name" value="Peptidase_M24"/>
    <property type="match status" value="1"/>
</dbReference>
<evidence type="ECO:0000259" key="5">
    <source>
        <dbReference type="Pfam" id="PF01321"/>
    </source>
</evidence>
<gene>
    <name evidence="6" type="ORF">H9812_07340</name>
</gene>
<proteinExistence type="inferred from homology"/>
<dbReference type="EMBL" id="DXBS01000134">
    <property type="protein sequence ID" value="HIZ25259.1"/>
    <property type="molecule type" value="Genomic_DNA"/>
</dbReference>
<comment type="caution">
    <text evidence="6">The sequence shown here is derived from an EMBL/GenBank/DDBJ whole genome shotgun (WGS) entry which is preliminary data.</text>
</comment>
<dbReference type="SUPFAM" id="SSF55920">
    <property type="entry name" value="Creatinase/aminopeptidase"/>
    <property type="match status" value="1"/>
</dbReference>
<dbReference type="AlphaFoldDB" id="A0A9D2IW29"/>
<dbReference type="PANTHER" id="PTHR46112:SF3">
    <property type="entry name" value="AMINOPEPTIDASE YPDF"/>
    <property type="match status" value="1"/>
</dbReference>
<comment type="similarity">
    <text evidence="3">Belongs to the peptidase M24B family.</text>
</comment>
<evidence type="ECO:0000256" key="1">
    <source>
        <dbReference type="ARBA" id="ARBA00022723"/>
    </source>
</evidence>
<feature type="domain" description="Creatinase N-terminal" evidence="5">
    <location>
        <begin position="5"/>
        <end position="117"/>
    </location>
</feature>
<dbReference type="PROSITE" id="PS00491">
    <property type="entry name" value="PROLINE_PEPTIDASE"/>
    <property type="match status" value="1"/>
</dbReference>
<keyword evidence="2" id="KW-0378">Hydrolase</keyword>
<dbReference type="InterPro" id="IPR000587">
    <property type="entry name" value="Creatinase_N"/>
</dbReference>
<protein>
    <submittedName>
        <fullName evidence="6">Aminopeptidase P family protein</fullName>
    </submittedName>
</protein>
<organism evidence="6 7">
    <name type="scientific">Candidatus Gallimonas intestinigallinarum</name>
    <dbReference type="NCBI Taxonomy" id="2838604"/>
    <lineage>
        <taxon>Bacteria</taxon>
        <taxon>Bacillati</taxon>
        <taxon>Bacillota</taxon>
        <taxon>Clostridia</taxon>
        <taxon>Candidatus Gallimonas</taxon>
    </lineage>
</organism>
<evidence type="ECO:0000256" key="2">
    <source>
        <dbReference type="ARBA" id="ARBA00022801"/>
    </source>
</evidence>
<dbReference type="Pfam" id="PF01321">
    <property type="entry name" value="Creatinase_N"/>
    <property type="match status" value="1"/>
</dbReference>
<keyword evidence="1 3" id="KW-0479">Metal-binding</keyword>
<dbReference type="SUPFAM" id="SSF53092">
    <property type="entry name" value="Creatinase/prolidase N-terminal domain"/>
    <property type="match status" value="1"/>
</dbReference>